<dbReference type="EMBL" id="JAAWWB010000010">
    <property type="protein sequence ID" value="KAG6774320.1"/>
    <property type="molecule type" value="Genomic_DNA"/>
</dbReference>
<name>A0A8X8D1H6_POPTO</name>
<sequence>MCVTVDDDEEAFSTLSLAIPISAMNYEQASLIYYNTELQCNLEIASAFPTEKDNLDTDQFIESLLQMEADCMVEAGINNRCTGSHTSTSPVNHESDSLVTSVDDTVHFVGFQESNGSNTFTDFLLRGAQAVEVSNWHLASNIIAGIIELLLSQTEENLFSDMVFYFTQGLSYKCRDVPALALDEIVHGQNETMSHFQMLKELSPYVRFAQFTANQTILEATREENEVHILDLDIMDGIQWPPLMADLAQRNNVSLRITAIVGDPEKAALVQHTGRRPVEFAEAVGQTFRNLLVVKNFLNGVSRLSPKLVVLVEEELLNFAKVSSVSFVEFFHEAIQHYTALSDSLQYSYGRVGFELFQKETTGLRIMDSVRSFPIGREEKMSWEESFSLLKNFKPIPMSATNVSQAKQLAGLLGKGYRVQNENSRLSLCWKSRPLTTASSWIPRHALGSRH</sequence>
<comment type="subcellular location">
    <subcellularLocation>
        <location evidence="1">Nucleus</location>
    </subcellularLocation>
</comment>
<evidence type="ECO:0000313" key="6">
    <source>
        <dbReference type="EMBL" id="KAG6774320.1"/>
    </source>
</evidence>
<keyword evidence="7" id="KW-1185">Reference proteome</keyword>
<evidence type="ECO:0000256" key="4">
    <source>
        <dbReference type="ARBA" id="ARBA00023242"/>
    </source>
</evidence>
<dbReference type="GO" id="GO:0005634">
    <property type="term" value="C:nucleus"/>
    <property type="evidence" value="ECO:0007669"/>
    <property type="project" value="UniProtKB-SubCell"/>
</dbReference>
<evidence type="ECO:0008006" key="8">
    <source>
        <dbReference type="Google" id="ProtNLM"/>
    </source>
</evidence>
<dbReference type="AlphaFoldDB" id="A0A8X8D1H6"/>
<gene>
    <name evidence="6" type="ORF">POTOM_021673</name>
</gene>
<dbReference type="Pfam" id="PF03514">
    <property type="entry name" value="GRAS"/>
    <property type="match status" value="2"/>
</dbReference>
<dbReference type="Proteomes" id="UP000886885">
    <property type="component" value="Chromosome 5D"/>
</dbReference>
<evidence type="ECO:0000256" key="5">
    <source>
        <dbReference type="PROSITE-ProRule" id="PRU01191"/>
    </source>
</evidence>
<proteinExistence type="inferred from homology"/>
<dbReference type="PANTHER" id="PTHR31636">
    <property type="entry name" value="OSJNBA0084A10.13 PROTEIN-RELATED"/>
    <property type="match status" value="1"/>
</dbReference>
<keyword evidence="3" id="KW-0804">Transcription</keyword>
<evidence type="ECO:0000256" key="1">
    <source>
        <dbReference type="ARBA" id="ARBA00004123"/>
    </source>
</evidence>
<dbReference type="PROSITE" id="PS50985">
    <property type="entry name" value="GRAS"/>
    <property type="match status" value="1"/>
</dbReference>
<reference evidence="6" key="1">
    <citation type="journal article" date="2020" name="bioRxiv">
        <title>Hybrid origin of Populus tomentosa Carr. identified through genome sequencing and phylogenomic analysis.</title>
        <authorList>
            <person name="An X."/>
            <person name="Gao K."/>
            <person name="Chen Z."/>
            <person name="Li J."/>
            <person name="Yang X."/>
            <person name="Yang X."/>
            <person name="Zhou J."/>
            <person name="Guo T."/>
            <person name="Zhao T."/>
            <person name="Huang S."/>
            <person name="Miao D."/>
            <person name="Khan W.U."/>
            <person name="Rao P."/>
            <person name="Ye M."/>
            <person name="Lei B."/>
            <person name="Liao W."/>
            <person name="Wang J."/>
            <person name="Ji L."/>
            <person name="Li Y."/>
            <person name="Guo B."/>
            <person name="Mustafa N.S."/>
            <person name="Li S."/>
            <person name="Yun Q."/>
            <person name="Keller S.R."/>
            <person name="Mao J."/>
            <person name="Zhang R."/>
            <person name="Strauss S.H."/>
        </authorList>
    </citation>
    <scope>NUCLEOTIDE SEQUENCE</scope>
    <source>
        <strain evidence="6">GM15</strain>
        <tissue evidence="6">Leaf</tissue>
    </source>
</reference>
<keyword evidence="2" id="KW-0805">Transcription regulation</keyword>
<dbReference type="InterPro" id="IPR005202">
    <property type="entry name" value="TF_GRAS"/>
</dbReference>
<protein>
    <recommendedName>
        <fullName evidence="8">GRAS family transcription factor</fullName>
    </recommendedName>
</protein>
<comment type="caution">
    <text evidence="6">The sequence shown here is derived from an EMBL/GenBank/DDBJ whole genome shotgun (WGS) entry which is preliminary data.</text>
</comment>
<comment type="caution">
    <text evidence="5">Lacks conserved residue(s) required for the propagation of feature annotation.</text>
</comment>
<evidence type="ECO:0000256" key="3">
    <source>
        <dbReference type="ARBA" id="ARBA00023163"/>
    </source>
</evidence>
<evidence type="ECO:0000313" key="7">
    <source>
        <dbReference type="Proteomes" id="UP000886885"/>
    </source>
</evidence>
<feature type="region of interest" description="SAW" evidence="5">
    <location>
        <begin position="371"/>
        <end position="442"/>
    </location>
</feature>
<organism evidence="6 7">
    <name type="scientific">Populus tomentosa</name>
    <name type="common">Chinese white poplar</name>
    <dbReference type="NCBI Taxonomy" id="118781"/>
    <lineage>
        <taxon>Eukaryota</taxon>
        <taxon>Viridiplantae</taxon>
        <taxon>Streptophyta</taxon>
        <taxon>Embryophyta</taxon>
        <taxon>Tracheophyta</taxon>
        <taxon>Spermatophyta</taxon>
        <taxon>Magnoliopsida</taxon>
        <taxon>eudicotyledons</taxon>
        <taxon>Gunneridae</taxon>
        <taxon>Pentapetalae</taxon>
        <taxon>rosids</taxon>
        <taxon>fabids</taxon>
        <taxon>Malpighiales</taxon>
        <taxon>Salicaceae</taxon>
        <taxon>Saliceae</taxon>
        <taxon>Populus</taxon>
    </lineage>
</organism>
<evidence type="ECO:0000256" key="2">
    <source>
        <dbReference type="ARBA" id="ARBA00023015"/>
    </source>
</evidence>
<dbReference type="OrthoDB" id="831610at2759"/>
<feature type="short sequence motif" description="VHIID" evidence="5">
    <location>
        <begin position="227"/>
        <end position="231"/>
    </location>
</feature>
<keyword evidence="4" id="KW-0539">Nucleus</keyword>
<accession>A0A8X8D1H6</accession>
<comment type="similarity">
    <text evidence="5">Belongs to the GRAS family.</text>
</comment>